<dbReference type="Gene3D" id="1.10.510.10">
    <property type="entry name" value="Transferase(Phosphotransferase) domain 1"/>
    <property type="match status" value="1"/>
</dbReference>
<keyword evidence="2" id="KW-1133">Transmembrane helix</keyword>
<feature type="region of interest" description="Disordered" evidence="1">
    <location>
        <begin position="301"/>
        <end position="330"/>
    </location>
</feature>
<name>A0A8I0GB61_9ACTO</name>
<protein>
    <recommendedName>
        <fullName evidence="5">Protein kinase domain-containing protein</fullName>
    </recommendedName>
</protein>
<feature type="compositionally biased region" description="Low complexity" evidence="1">
    <location>
        <begin position="380"/>
        <end position="402"/>
    </location>
</feature>
<gene>
    <name evidence="3" type="ORF">H8R10_04900</name>
</gene>
<sequence>MTAEERLVAQLTPTERGVRAHPTGTAEAWWTLMTSLADSRIPGVQRVLEVEEGDSVVLEAATGQSLGDYVSDGLEAAEVERLLGQIAQALAGLHERGGAHGNLSTSSIRMSPEGAIVLLEDALTLDNSESAREDAMRLDGSACVELLYFLLTASSYEPGPLGTPSIPRSDGAPVPPSTLNPDAGVALDAVALTASELTYPSVCQAIAQQLAVPENSATDTAGDDAEETPESETTPDAPGSATAAENEDADGIHLPLPPATRHPLRSVDSASQGDDPAQITGAMSLSEARAELEAILRDTPPATLADDPAEEQEQAPVTEALDTRGSEGAEGVRIFDELDDVDADSADSEATDVARAVPASATPPLPPPPAVDAPVDGDDLPGATKALDEAAPAAEPPASAQEGDQASLETSQIPLVELENMHLDPTKPAPVAPAPARSRLRSRIARFFGYYFGAPVSTSILPPRQRRLVDPQRFILRASAIGMAVAFLLAIVVLAWPLPKPQAAATPTRTASPQASPTPQPEATVAPEIAEITIADPDGDGNEHPEMLANLTDGDASSAWYSRTYVSDTYGMKRGIGLVITLKETATVSDVTLTGSSTGGLVQIKTGTPEEAPDAPAAAEGPLQTPETTLHLDKPITVDRVIVWVPQLPTDTQTSKFRLALSGITVK</sequence>
<evidence type="ECO:0000313" key="3">
    <source>
        <dbReference type="EMBL" id="MBD3689563.1"/>
    </source>
</evidence>
<evidence type="ECO:0000313" key="4">
    <source>
        <dbReference type="Proteomes" id="UP000627538"/>
    </source>
</evidence>
<keyword evidence="2" id="KW-0472">Membrane</keyword>
<feature type="region of interest" description="Disordered" evidence="1">
    <location>
        <begin position="503"/>
        <end position="524"/>
    </location>
</feature>
<evidence type="ECO:0000256" key="1">
    <source>
        <dbReference type="SAM" id="MobiDB-lite"/>
    </source>
</evidence>
<feature type="compositionally biased region" description="Acidic residues" evidence="1">
    <location>
        <begin position="221"/>
        <end position="230"/>
    </location>
</feature>
<feature type="region of interest" description="Disordered" evidence="1">
    <location>
        <begin position="344"/>
        <end position="408"/>
    </location>
</feature>
<feature type="region of interest" description="Disordered" evidence="1">
    <location>
        <begin position="214"/>
        <end position="278"/>
    </location>
</feature>
<dbReference type="RefSeq" id="WP_191071601.1">
    <property type="nucleotide sequence ID" value="NZ_CP060506.1"/>
</dbReference>
<feature type="transmembrane region" description="Helical" evidence="2">
    <location>
        <begin position="444"/>
        <end position="462"/>
    </location>
</feature>
<proteinExistence type="predicted"/>
<feature type="compositionally biased region" description="Pro residues" evidence="1">
    <location>
        <begin position="361"/>
        <end position="371"/>
    </location>
</feature>
<reference evidence="3 4" key="1">
    <citation type="submission" date="2020-08" db="EMBL/GenBank/DDBJ databases">
        <title>Winkia gen. nov., sp. nov., isolated from faeces of the Anser albifrons in China.</title>
        <authorList>
            <person name="Liu Q."/>
        </authorList>
    </citation>
    <scope>NUCLEOTIDE SEQUENCE [LARGE SCALE GENOMIC DNA]</scope>
    <source>
        <strain evidence="3 4">C62</strain>
    </source>
</reference>
<dbReference type="Proteomes" id="UP000627538">
    <property type="component" value="Unassembled WGS sequence"/>
</dbReference>
<accession>A0A8I0GB61</accession>
<feature type="transmembrane region" description="Helical" evidence="2">
    <location>
        <begin position="474"/>
        <end position="498"/>
    </location>
</feature>
<comment type="caution">
    <text evidence="3">The sequence shown here is derived from an EMBL/GenBank/DDBJ whole genome shotgun (WGS) entry which is preliminary data.</text>
</comment>
<feature type="compositionally biased region" description="Low complexity" evidence="1">
    <location>
        <begin position="351"/>
        <end position="360"/>
    </location>
</feature>
<dbReference type="SUPFAM" id="SSF56112">
    <property type="entry name" value="Protein kinase-like (PK-like)"/>
    <property type="match status" value="1"/>
</dbReference>
<dbReference type="AlphaFoldDB" id="A0A8I0GB61"/>
<dbReference type="InterPro" id="IPR011009">
    <property type="entry name" value="Kinase-like_dom_sf"/>
</dbReference>
<evidence type="ECO:0008006" key="5">
    <source>
        <dbReference type="Google" id="ProtNLM"/>
    </source>
</evidence>
<feature type="compositionally biased region" description="Polar residues" evidence="1">
    <location>
        <begin position="505"/>
        <end position="517"/>
    </location>
</feature>
<dbReference type="EMBL" id="JACRUO010000001">
    <property type="protein sequence ID" value="MBD3689563.1"/>
    <property type="molecule type" value="Genomic_DNA"/>
</dbReference>
<keyword evidence="2" id="KW-0812">Transmembrane</keyword>
<keyword evidence="4" id="KW-1185">Reference proteome</keyword>
<evidence type="ECO:0000256" key="2">
    <source>
        <dbReference type="SAM" id="Phobius"/>
    </source>
</evidence>
<feature type="region of interest" description="Disordered" evidence="1">
    <location>
        <begin position="161"/>
        <end position="180"/>
    </location>
</feature>
<organism evidence="3 4">
    <name type="scientific">Nanchangia anserum</name>
    <dbReference type="NCBI Taxonomy" id="2692125"/>
    <lineage>
        <taxon>Bacteria</taxon>
        <taxon>Bacillati</taxon>
        <taxon>Actinomycetota</taxon>
        <taxon>Actinomycetes</taxon>
        <taxon>Actinomycetales</taxon>
        <taxon>Actinomycetaceae</taxon>
        <taxon>Nanchangia</taxon>
    </lineage>
</organism>